<dbReference type="PRINTS" id="PR00111">
    <property type="entry name" value="ABHYDROLASE"/>
</dbReference>
<keyword evidence="3" id="KW-0378">Hydrolase</keyword>
<dbReference type="PANTHER" id="PTHR43798">
    <property type="entry name" value="MONOACYLGLYCEROL LIPASE"/>
    <property type="match status" value="1"/>
</dbReference>
<dbReference type="EMBL" id="JAAGWB010000017">
    <property type="protein sequence ID" value="NEN50976.1"/>
    <property type="molecule type" value="Genomic_DNA"/>
</dbReference>
<name>A0A6P0H856_9ACTN</name>
<dbReference type="Pfam" id="PF12697">
    <property type="entry name" value="Abhydrolase_6"/>
    <property type="match status" value="1"/>
</dbReference>
<dbReference type="InterPro" id="IPR050266">
    <property type="entry name" value="AB_hydrolase_sf"/>
</dbReference>
<feature type="domain" description="AB hydrolase-1" evidence="1">
    <location>
        <begin position="21"/>
        <end position="247"/>
    </location>
</feature>
<dbReference type="InterPro" id="IPR029058">
    <property type="entry name" value="AB_hydrolase_fold"/>
</dbReference>
<evidence type="ECO:0000313" key="2">
    <source>
        <dbReference type="EMBL" id="NEK94208.1"/>
    </source>
</evidence>
<evidence type="ECO:0000313" key="4">
    <source>
        <dbReference type="Proteomes" id="UP000468828"/>
    </source>
</evidence>
<dbReference type="Proteomes" id="UP000468828">
    <property type="component" value="Unassembled WGS sequence"/>
</dbReference>
<evidence type="ECO:0000313" key="5">
    <source>
        <dbReference type="Proteomes" id="UP000471152"/>
    </source>
</evidence>
<proteinExistence type="predicted"/>
<keyword evidence="4" id="KW-1185">Reference proteome</keyword>
<dbReference type="EMBL" id="JAAGWH010000017">
    <property type="protein sequence ID" value="NEK94208.1"/>
    <property type="molecule type" value="Genomic_DNA"/>
</dbReference>
<gene>
    <name evidence="3" type="ORF">G3R41_08480</name>
    <name evidence="2" type="ORF">GCU67_08475</name>
</gene>
<sequence>METRLRGVTVHSVEHGSGVPLVVLHGAGVDHRDVQAALEPVLEGTDLRRVYVDLPGMGRTTAESLHGNDDVVAVLAAFVEQVAGEPVLLLGHSYGGYLARGLTAQRPDLVRGLALVCPAAERTGDVPAPVVVRQDADAHDELEPDQRAGFDEYFVVRTRATARRHRDSVVPGMAIQDEAALERVFARWPVDVGTGPVDVPTLLLAGRQDSVVGYADTVDLLGRHPHATLAVVDGAGHALLHERPDVVGGLLADWVDRAR</sequence>
<evidence type="ECO:0000313" key="3">
    <source>
        <dbReference type="EMBL" id="NEN50976.1"/>
    </source>
</evidence>
<protein>
    <submittedName>
        <fullName evidence="3">Alpha/beta hydrolase</fullName>
    </submittedName>
</protein>
<organism evidence="3 5">
    <name type="scientific">Modestobacter muralis</name>
    <dbReference type="NCBI Taxonomy" id="1608614"/>
    <lineage>
        <taxon>Bacteria</taxon>
        <taxon>Bacillati</taxon>
        <taxon>Actinomycetota</taxon>
        <taxon>Actinomycetes</taxon>
        <taxon>Geodermatophilales</taxon>
        <taxon>Geodermatophilaceae</taxon>
        <taxon>Modestobacter</taxon>
    </lineage>
</organism>
<dbReference type="PANTHER" id="PTHR43798:SF6">
    <property type="entry name" value="HYDROLASE, PUTATIVE (AFU_ORTHOLOGUE AFUA_4G13070)-RELATED"/>
    <property type="match status" value="1"/>
</dbReference>
<reference evidence="3 5" key="2">
    <citation type="submission" date="2020-02" db="EMBL/GenBank/DDBJ databases">
        <title>The WGS of Modestobacter muralis DSM 100205.</title>
        <authorList>
            <person name="Jiang Z."/>
        </authorList>
    </citation>
    <scope>NUCLEOTIDE SEQUENCE [LARGE SCALE GENOMIC DNA]</scope>
    <source>
        <strain evidence="3 5">DSM 100205</strain>
    </source>
</reference>
<evidence type="ECO:0000259" key="1">
    <source>
        <dbReference type="Pfam" id="PF12697"/>
    </source>
</evidence>
<comment type="caution">
    <text evidence="3">The sequence shown here is derived from an EMBL/GenBank/DDBJ whole genome shotgun (WGS) entry which is preliminary data.</text>
</comment>
<dbReference type="RefSeq" id="WP_163610669.1">
    <property type="nucleotide sequence ID" value="NZ_JAAGWB010000017.1"/>
</dbReference>
<dbReference type="Proteomes" id="UP000471152">
    <property type="component" value="Unassembled WGS sequence"/>
</dbReference>
<dbReference type="GO" id="GO:0016787">
    <property type="term" value="F:hydrolase activity"/>
    <property type="evidence" value="ECO:0007669"/>
    <property type="project" value="UniProtKB-KW"/>
</dbReference>
<dbReference type="Gene3D" id="3.40.50.1820">
    <property type="entry name" value="alpha/beta hydrolase"/>
    <property type="match status" value="1"/>
</dbReference>
<reference evidence="2 4" key="1">
    <citation type="submission" date="2020-01" db="EMBL/GenBank/DDBJ databases">
        <title>the WGS Modestobacter muralis CPCC 204518.</title>
        <authorList>
            <person name="Jiang Z."/>
        </authorList>
    </citation>
    <scope>NUCLEOTIDE SEQUENCE [LARGE SCALE GENOMIC DNA]</scope>
    <source>
        <strain evidence="2 4">DSM 100205</strain>
    </source>
</reference>
<accession>A0A6P0H856</accession>
<dbReference type="AlphaFoldDB" id="A0A6P0H856"/>
<dbReference type="SUPFAM" id="SSF53474">
    <property type="entry name" value="alpha/beta-Hydrolases"/>
    <property type="match status" value="1"/>
</dbReference>
<dbReference type="InterPro" id="IPR000073">
    <property type="entry name" value="AB_hydrolase_1"/>
</dbReference>